<protein>
    <submittedName>
        <fullName evidence="1">Uncharacterized protein</fullName>
    </submittedName>
</protein>
<proteinExistence type="predicted"/>
<accession>A0A7W4FFA2</accession>
<dbReference type="AlphaFoldDB" id="A0A7W4FFA2"/>
<name>A0A7W4FFA2_GLUDI</name>
<organism evidence="1 2">
    <name type="scientific">Gluconacetobacter diazotrophicus</name>
    <name type="common">Acetobacter diazotrophicus</name>
    <dbReference type="NCBI Taxonomy" id="33996"/>
    <lineage>
        <taxon>Bacteria</taxon>
        <taxon>Pseudomonadati</taxon>
        <taxon>Pseudomonadota</taxon>
        <taxon>Alphaproteobacteria</taxon>
        <taxon>Acetobacterales</taxon>
        <taxon>Acetobacteraceae</taxon>
        <taxon>Gluconacetobacter</taxon>
    </lineage>
</organism>
<gene>
    <name evidence="1" type="ORF">HLH33_10025</name>
</gene>
<dbReference type="RefSeq" id="WP_183115870.1">
    <property type="nucleotide sequence ID" value="NZ_JABEQG010000016.1"/>
</dbReference>
<reference evidence="1 2" key="1">
    <citation type="submission" date="2020-04" db="EMBL/GenBank/DDBJ databases">
        <title>Description of novel Gluconacetobacter.</title>
        <authorList>
            <person name="Sombolestani A."/>
        </authorList>
    </citation>
    <scope>NUCLEOTIDE SEQUENCE [LARGE SCALE GENOMIC DNA]</scope>
    <source>
        <strain evidence="1 2">LMG 7603</strain>
    </source>
</reference>
<evidence type="ECO:0000313" key="2">
    <source>
        <dbReference type="Proteomes" id="UP000550787"/>
    </source>
</evidence>
<sequence length="120" mass="13707">MSGLNILEYDKLSRIARSLERMEKGGGFNASREPSVSVAQYNEAVDRHNDLVRKLEDVNSHIAELNAHIAKLNAYMTQRDGEWKEVADSARKRSAFFEDRYKSEIAENEKLRRLLAPAAK</sequence>
<evidence type="ECO:0000313" key="1">
    <source>
        <dbReference type="EMBL" id="MBB2156642.1"/>
    </source>
</evidence>
<dbReference type="Proteomes" id="UP000550787">
    <property type="component" value="Unassembled WGS sequence"/>
</dbReference>
<dbReference type="EMBL" id="JABEQG010000016">
    <property type="protein sequence ID" value="MBB2156642.1"/>
    <property type="molecule type" value="Genomic_DNA"/>
</dbReference>
<comment type="caution">
    <text evidence="1">The sequence shown here is derived from an EMBL/GenBank/DDBJ whole genome shotgun (WGS) entry which is preliminary data.</text>
</comment>